<evidence type="ECO:0000259" key="1">
    <source>
        <dbReference type="Pfam" id="PF06568"/>
    </source>
</evidence>
<reference evidence="2 3" key="1">
    <citation type="journal article" date="2015" name="Int. J. Syst. Evol. Microbiol.">
        <title>Roseomonas oryzae sp. nov., isolated from paddy rhizosphere soil.</title>
        <authorList>
            <person name="Ramaprasad E.V."/>
            <person name="Sasikala Ch."/>
            <person name="Ramana Ch.V."/>
        </authorList>
    </citation>
    <scope>NUCLEOTIDE SEQUENCE [LARGE SCALE GENOMIC DNA]</scope>
    <source>
        <strain evidence="2 3">KCTC 42542</strain>
    </source>
</reference>
<dbReference type="Proteomes" id="UP000322110">
    <property type="component" value="Unassembled WGS sequence"/>
</dbReference>
<protein>
    <submittedName>
        <fullName evidence="2">DUF1127 domain-containing protein</fullName>
    </submittedName>
</protein>
<evidence type="ECO:0000313" key="3">
    <source>
        <dbReference type="Proteomes" id="UP000322110"/>
    </source>
</evidence>
<dbReference type="InterPro" id="IPR009506">
    <property type="entry name" value="YjiS-like"/>
</dbReference>
<feature type="domain" description="YjiS-like" evidence="1">
    <location>
        <begin position="34"/>
        <end position="67"/>
    </location>
</feature>
<proteinExistence type="predicted"/>
<dbReference type="Pfam" id="PF06568">
    <property type="entry name" value="YjiS-like"/>
    <property type="match status" value="1"/>
</dbReference>
<organism evidence="2 3">
    <name type="scientific">Teichococcus oryzae</name>
    <dbReference type="NCBI Taxonomy" id="1608942"/>
    <lineage>
        <taxon>Bacteria</taxon>
        <taxon>Pseudomonadati</taxon>
        <taxon>Pseudomonadota</taxon>
        <taxon>Alphaproteobacteria</taxon>
        <taxon>Acetobacterales</taxon>
        <taxon>Roseomonadaceae</taxon>
        <taxon>Roseomonas</taxon>
    </lineage>
</organism>
<keyword evidence="3" id="KW-1185">Reference proteome</keyword>
<dbReference type="EMBL" id="VUKA01000001">
    <property type="protein sequence ID" value="KAA2215294.1"/>
    <property type="molecule type" value="Genomic_DNA"/>
</dbReference>
<dbReference type="OrthoDB" id="8116725at2"/>
<sequence>MTLAPAQSVQLEAARQRDEAVGQWLRKTLSAMFRAVVEYPRRRRIYDELSMLSDRELTDIGLTRGDIPHVFEAEFKAREQQAANAPAPARAIAA</sequence>
<name>A0A5B2TM81_9PROT</name>
<dbReference type="AlphaFoldDB" id="A0A5B2TM81"/>
<evidence type="ECO:0000313" key="2">
    <source>
        <dbReference type="EMBL" id="KAA2215294.1"/>
    </source>
</evidence>
<gene>
    <name evidence="2" type="ORF">F0Q34_03225</name>
</gene>
<comment type="caution">
    <text evidence="2">The sequence shown here is derived from an EMBL/GenBank/DDBJ whole genome shotgun (WGS) entry which is preliminary data.</text>
</comment>
<accession>A0A5B2TM81</accession>